<evidence type="ECO:0000313" key="2">
    <source>
        <dbReference type="EMBL" id="ETJ39361.1"/>
    </source>
</evidence>
<dbReference type="Pfam" id="PF02274">
    <property type="entry name" value="ADI"/>
    <property type="match status" value="1"/>
</dbReference>
<sequence>RGSELVRGRGGPRCMSMPFEREEI</sequence>
<comment type="caution">
    <text evidence="2">The sequence shown here is derived from an EMBL/GenBank/DDBJ whole genome shotgun (WGS) entry which is preliminary data.</text>
</comment>
<proteinExistence type="predicted"/>
<evidence type="ECO:0000256" key="1">
    <source>
        <dbReference type="SAM" id="MobiDB-lite"/>
    </source>
</evidence>
<name>W1YAH4_9ZZZZ</name>
<dbReference type="EMBL" id="AZMM01006781">
    <property type="protein sequence ID" value="ETJ39361.1"/>
    <property type="molecule type" value="Genomic_DNA"/>
</dbReference>
<evidence type="ECO:0008006" key="3">
    <source>
        <dbReference type="Google" id="ProtNLM"/>
    </source>
</evidence>
<feature type="non-terminal residue" evidence="2">
    <location>
        <position position="1"/>
    </location>
</feature>
<dbReference type="Gene3D" id="3.75.10.10">
    <property type="entry name" value="L-arginine/glycine Amidinotransferase, Chain A"/>
    <property type="match status" value="1"/>
</dbReference>
<protein>
    <recommendedName>
        <fullName evidence="3">Arginine deiminase</fullName>
    </recommendedName>
</protein>
<feature type="region of interest" description="Disordered" evidence="1">
    <location>
        <begin position="1"/>
        <end position="24"/>
    </location>
</feature>
<accession>W1YAH4</accession>
<dbReference type="SUPFAM" id="SSF55909">
    <property type="entry name" value="Pentein"/>
    <property type="match status" value="1"/>
</dbReference>
<organism evidence="2">
    <name type="scientific">human gut metagenome</name>
    <dbReference type="NCBI Taxonomy" id="408170"/>
    <lineage>
        <taxon>unclassified sequences</taxon>
        <taxon>metagenomes</taxon>
        <taxon>organismal metagenomes</taxon>
    </lineage>
</organism>
<gene>
    <name evidence="2" type="ORF">Q604_UNBC06781G0002</name>
</gene>
<dbReference type="AlphaFoldDB" id="W1YAH4"/>
<reference evidence="2" key="1">
    <citation type="submission" date="2013-12" db="EMBL/GenBank/DDBJ databases">
        <title>A Varibaculum cambriense genome reconstructed from a premature infant gut community with otherwise low bacterial novelty that shifts toward anaerobic metabolism during the third week of life.</title>
        <authorList>
            <person name="Brown C.T."/>
            <person name="Sharon I."/>
            <person name="Thomas B.C."/>
            <person name="Castelle C.J."/>
            <person name="Morowitz M.J."/>
            <person name="Banfield J.F."/>
        </authorList>
    </citation>
    <scope>NUCLEOTIDE SEQUENCE</scope>
</reference>